<dbReference type="RefSeq" id="WP_113952587.1">
    <property type="nucleotide sequence ID" value="NZ_QNRT01000001.1"/>
</dbReference>
<protein>
    <submittedName>
        <fullName evidence="2">Uncharacterized protein</fullName>
    </submittedName>
</protein>
<comment type="caution">
    <text evidence="2">The sequence shown here is derived from an EMBL/GenBank/DDBJ whole genome shotgun (WGS) entry which is preliminary data.</text>
</comment>
<dbReference type="OrthoDB" id="9948478at2"/>
<reference evidence="2 3" key="1">
    <citation type="submission" date="2018-06" db="EMBL/GenBank/DDBJ databases">
        <title>Genomic Encyclopedia of Type Strains, Phase IV (KMG-IV): sequencing the most valuable type-strain genomes for metagenomic binning, comparative biology and taxonomic classification.</title>
        <authorList>
            <person name="Goeker M."/>
        </authorList>
    </citation>
    <scope>NUCLEOTIDE SEQUENCE [LARGE SCALE GENOMIC DNA]</scope>
    <source>
        <strain evidence="2 3">DSM 24032</strain>
    </source>
</reference>
<dbReference type="Proteomes" id="UP000253083">
    <property type="component" value="Unassembled WGS sequence"/>
</dbReference>
<evidence type="ECO:0000313" key="2">
    <source>
        <dbReference type="EMBL" id="RBP52976.1"/>
    </source>
</evidence>
<keyword evidence="1" id="KW-1133">Transmembrane helix</keyword>
<feature type="transmembrane region" description="Helical" evidence="1">
    <location>
        <begin position="154"/>
        <end position="172"/>
    </location>
</feature>
<evidence type="ECO:0000313" key="3">
    <source>
        <dbReference type="Proteomes" id="UP000253083"/>
    </source>
</evidence>
<name>A0A395JR93_9GAMM</name>
<dbReference type="InParanoid" id="A0A395JR93"/>
<evidence type="ECO:0000256" key="1">
    <source>
        <dbReference type="SAM" id="Phobius"/>
    </source>
</evidence>
<keyword evidence="1" id="KW-0472">Membrane</keyword>
<organism evidence="2 3">
    <name type="scientific">Arenicella xantha</name>
    <dbReference type="NCBI Taxonomy" id="644221"/>
    <lineage>
        <taxon>Bacteria</taxon>
        <taxon>Pseudomonadati</taxon>
        <taxon>Pseudomonadota</taxon>
        <taxon>Gammaproteobacteria</taxon>
        <taxon>Arenicellales</taxon>
        <taxon>Arenicellaceae</taxon>
        <taxon>Arenicella</taxon>
    </lineage>
</organism>
<feature type="transmembrane region" description="Helical" evidence="1">
    <location>
        <begin position="210"/>
        <end position="229"/>
    </location>
</feature>
<dbReference type="EMBL" id="QNRT01000001">
    <property type="protein sequence ID" value="RBP52976.1"/>
    <property type="molecule type" value="Genomic_DNA"/>
</dbReference>
<keyword evidence="1" id="KW-0812">Transmembrane</keyword>
<dbReference type="AlphaFoldDB" id="A0A395JR93"/>
<sequence>MTAKKGDSALIIAAIFIVALVFLVSMIAVATPIVLLIVLSYYTYKSDSVKRTLAGDMSDFWLNESEKSEYKQTLTEYQHADHLIQEANSLGKSEGVSRNKDGTFSARSKLGKKLRSTIERYQPNRTASLDYLILISELPISRWSEFNDNLKKRFASIFAILAWVSTLIYYSVKLGVESVRDVLSAYIAMASNPFRGSENQLPTAAGDWDMIIISSLVAIISYFLFKFIFRNPASTFTPKPETVSMENIDSY</sequence>
<gene>
    <name evidence="2" type="ORF">DFR28_101360</name>
</gene>
<keyword evidence="3" id="KW-1185">Reference proteome</keyword>
<feature type="transmembrane region" description="Helical" evidence="1">
    <location>
        <begin position="12"/>
        <end position="42"/>
    </location>
</feature>
<proteinExistence type="predicted"/>
<accession>A0A395JR93</accession>